<feature type="region of interest" description="Disordered" evidence="1">
    <location>
        <begin position="1"/>
        <end position="27"/>
    </location>
</feature>
<gene>
    <name evidence="2" type="ORF">CRG98_010277</name>
</gene>
<organism evidence="2 3">
    <name type="scientific">Punica granatum</name>
    <name type="common">Pomegranate</name>
    <dbReference type="NCBI Taxonomy" id="22663"/>
    <lineage>
        <taxon>Eukaryota</taxon>
        <taxon>Viridiplantae</taxon>
        <taxon>Streptophyta</taxon>
        <taxon>Embryophyta</taxon>
        <taxon>Tracheophyta</taxon>
        <taxon>Spermatophyta</taxon>
        <taxon>Magnoliopsida</taxon>
        <taxon>eudicotyledons</taxon>
        <taxon>Gunneridae</taxon>
        <taxon>Pentapetalae</taxon>
        <taxon>rosids</taxon>
        <taxon>malvids</taxon>
        <taxon>Myrtales</taxon>
        <taxon>Lythraceae</taxon>
        <taxon>Punica</taxon>
    </lineage>
</organism>
<dbReference type="Proteomes" id="UP000233551">
    <property type="component" value="Unassembled WGS sequence"/>
</dbReference>
<protein>
    <submittedName>
        <fullName evidence="2">Uncharacterized protein</fullName>
    </submittedName>
</protein>
<accession>A0A2I0KM58</accession>
<comment type="caution">
    <text evidence="2">The sequence shown here is derived from an EMBL/GenBank/DDBJ whole genome shotgun (WGS) entry which is preliminary data.</text>
</comment>
<keyword evidence="3" id="KW-1185">Reference proteome</keyword>
<dbReference type="AlphaFoldDB" id="A0A2I0KM58"/>
<proteinExistence type="predicted"/>
<evidence type="ECO:0000313" key="2">
    <source>
        <dbReference type="EMBL" id="PKI69343.1"/>
    </source>
</evidence>
<evidence type="ECO:0000313" key="3">
    <source>
        <dbReference type="Proteomes" id="UP000233551"/>
    </source>
</evidence>
<dbReference type="EMBL" id="PGOL01000512">
    <property type="protein sequence ID" value="PKI69343.1"/>
    <property type="molecule type" value="Genomic_DNA"/>
</dbReference>
<name>A0A2I0KM58_PUNGR</name>
<sequence length="67" mass="7238">MGIDLDSDLRQGLSGRLDSPKLRDGGTSIDHLLLDKVAGEGMGAPQPATYPLKKVVEEVRARRRPPS</sequence>
<evidence type="ECO:0000256" key="1">
    <source>
        <dbReference type="SAM" id="MobiDB-lite"/>
    </source>
</evidence>
<reference evidence="2 3" key="1">
    <citation type="submission" date="2017-11" db="EMBL/GenBank/DDBJ databases">
        <title>De-novo sequencing of pomegranate (Punica granatum L.) genome.</title>
        <authorList>
            <person name="Akparov Z."/>
            <person name="Amiraslanov A."/>
            <person name="Hajiyeva S."/>
            <person name="Abbasov M."/>
            <person name="Kaur K."/>
            <person name="Hamwieh A."/>
            <person name="Solovyev V."/>
            <person name="Salamov A."/>
            <person name="Braich B."/>
            <person name="Kosarev P."/>
            <person name="Mahmoud A."/>
            <person name="Hajiyev E."/>
            <person name="Babayeva S."/>
            <person name="Izzatullayeva V."/>
            <person name="Mammadov A."/>
            <person name="Mammadov A."/>
            <person name="Sharifova S."/>
            <person name="Ojaghi J."/>
            <person name="Eynullazada K."/>
            <person name="Bayramov B."/>
            <person name="Abdulazimova A."/>
            <person name="Shahmuradov I."/>
        </authorList>
    </citation>
    <scope>NUCLEOTIDE SEQUENCE [LARGE SCALE GENOMIC DNA]</scope>
    <source>
        <strain evidence="3">cv. AG2017</strain>
        <tissue evidence="2">Leaf</tissue>
    </source>
</reference>